<dbReference type="WBParaSite" id="PSU_v2.g6102.t1">
    <property type="protein sequence ID" value="PSU_v2.g6102.t1"/>
    <property type="gene ID" value="PSU_v2.g6102"/>
</dbReference>
<evidence type="ECO:0000313" key="3">
    <source>
        <dbReference type="WBParaSite" id="PSU_v2.g6102.t1"/>
    </source>
</evidence>
<evidence type="ECO:0000256" key="1">
    <source>
        <dbReference type="ARBA" id="ARBA00022722"/>
    </source>
</evidence>
<evidence type="ECO:0000313" key="2">
    <source>
        <dbReference type="Proteomes" id="UP000887577"/>
    </source>
</evidence>
<keyword evidence="2" id="KW-1185">Reference proteome</keyword>
<dbReference type="PANTHER" id="PTHR11046:SF27">
    <property type="entry name" value="PROTEIN CBG26503"/>
    <property type="match status" value="1"/>
</dbReference>
<reference evidence="3" key="1">
    <citation type="submission" date="2022-11" db="UniProtKB">
        <authorList>
            <consortium name="WormBaseParasite"/>
        </authorList>
    </citation>
    <scope>IDENTIFICATION</scope>
</reference>
<dbReference type="GO" id="GO:0000175">
    <property type="term" value="F:3'-5'-RNA exonuclease activity"/>
    <property type="evidence" value="ECO:0007669"/>
    <property type="project" value="InterPro"/>
</dbReference>
<accession>A0A914Z034</accession>
<keyword evidence="1" id="KW-0378">Hydrolase</keyword>
<proteinExistence type="predicted"/>
<sequence>MLYTDTKLLLVKLKEYNISDGNCSKVIKDVFSLASVTANSLPSASTALRSVFLTKVLTSEQLKEILTAALTNGLSSTTGSDETTKHAQKLQAYIYRAFNGKEIQDYCLGILQVLNKSANVSFDTLKKLVDDLGADFADTNKLWKDFLLSIKNAISDQASTQLKFNHLLKQVKRGIVALQEGWDALSDSEKADLCQIRSFFFGERASSLHMIYPKWKAYAEQHGIKHYRNPDLKGHRFNIIFTIANSIYYLKDDLLKFIEFLSTSSVKLDHIKTFLGDPLI</sequence>
<dbReference type="Proteomes" id="UP000887577">
    <property type="component" value="Unplaced"/>
</dbReference>
<name>A0A914Z034_9BILA</name>
<dbReference type="PANTHER" id="PTHR11046">
    <property type="entry name" value="OLIGORIBONUCLEASE, MITOCHONDRIAL"/>
    <property type="match status" value="1"/>
</dbReference>
<keyword evidence="1" id="KW-0540">Nuclease</keyword>
<dbReference type="InterPro" id="IPR022894">
    <property type="entry name" value="Oligoribonuclease"/>
</dbReference>
<protein>
    <submittedName>
        <fullName evidence="3">Uncharacterized protein</fullName>
    </submittedName>
</protein>
<organism evidence="2 3">
    <name type="scientific">Panagrolaimus superbus</name>
    <dbReference type="NCBI Taxonomy" id="310955"/>
    <lineage>
        <taxon>Eukaryota</taxon>
        <taxon>Metazoa</taxon>
        <taxon>Ecdysozoa</taxon>
        <taxon>Nematoda</taxon>
        <taxon>Chromadorea</taxon>
        <taxon>Rhabditida</taxon>
        <taxon>Tylenchina</taxon>
        <taxon>Panagrolaimomorpha</taxon>
        <taxon>Panagrolaimoidea</taxon>
        <taxon>Panagrolaimidae</taxon>
        <taxon>Panagrolaimus</taxon>
    </lineage>
</organism>
<dbReference type="AlphaFoldDB" id="A0A914Z034"/>